<sequence>MLKLVSASVTKESTLTVGGYEYRVIYTIVNGVITSISCSIRQEVSSVLNEVGKISKENGQVNLFLRDTEDYIAHAEQFKAIVSEIEKELQPIEG</sequence>
<name>A0A4Y9IS93_9BACT</name>
<gene>
    <name evidence="1" type="ORF">E4T88_00585</name>
</gene>
<evidence type="ECO:0000313" key="1">
    <source>
        <dbReference type="EMBL" id="TFU90505.1"/>
    </source>
</evidence>
<dbReference type="EMBL" id="SPPK01000001">
    <property type="protein sequence ID" value="TFU90505.1"/>
    <property type="molecule type" value="Genomic_DNA"/>
</dbReference>
<accession>A0A4Y9IS93</accession>
<dbReference type="OrthoDB" id="9957478at2"/>
<protein>
    <submittedName>
        <fullName evidence="1">Uncharacterized protein</fullName>
    </submittedName>
</protein>
<dbReference type="Proteomes" id="UP000298285">
    <property type="component" value="Unassembled WGS sequence"/>
</dbReference>
<evidence type="ECO:0000313" key="2">
    <source>
        <dbReference type="Proteomes" id="UP000298285"/>
    </source>
</evidence>
<proteinExistence type="predicted"/>
<organism evidence="1 2">
    <name type="scientific">Dysgonomonas mossii</name>
    <dbReference type="NCBI Taxonomy" id="163665"/>
    <lineage>
        <taxon>Bacteria</taxon>
        <taxon>Pseudomonadati</taxon>
        <taxon>Bacteroidota</taxon>
        <taxon>Bacteroidia</taxon>
        <taxon>Bacteroidales</taxon>
        <taxon>Dysgonomonadaceae</taxon>
        <taxon>Dysgonomonas</taxon>
    </lineage>
</organism>
<dbReference type="RefSeq" id="WP_135103558.1">
    <property type="nucleotide sequence ID" value="NZ_JADGKW010000001.1"/>
</dbReference>
<reference evidence="1 2" key="1">
    <citation type="submission" date="2019-03" db="EMBL/GenBank/DDBJ databases">
        <title>Diversity of the mouse oral microbiome.</title>
        <authorList>
            <person name="Joseph S."/>
            <person name="Aduse-Opoku J."/>
            <person name="Curtis M."/>
            <person name="Wade W."/>
            <person name="Hashim A."/>
        </authorList>
    </citation>
    <scope>NUCLEOTIDE SEQUENCE [LARGE SCALE GENOMIC DNA]</scope>
    <source>
        <strain evidence="1 2">P11</strain>
    </source>
</reference>
<dbReference type="AlphaFoldDB" id="A0A4Y9IS93"/>
<comment type="caution">
    <text evidence="1">The sequence shown here is derived from an EMBL/GenBank/DDBJ whole genome shotgun (WGS) entry which is preliminary data.</text>
</comment>